<dbReference type="AlphaFoldDB" id="A0AAV2I1F2"/>
<gene>
    <name evidence="2" type="ORF">GSLYS_00012939001</name>
</gene>
<feature type="compositionally biased region" description="Basic and acidic residues" evidence="1">
    <location>
        <begin position="106"/>
        <end position="117"/>
    </location>
</feature>
<protein>
    <submittedName>
        <fullName evidence="2">Uncharacterized protein</fullName>
    </submittedName>
</protein>
<feature type="region of interest" description="Disordered" evidence="1">
    <location>
        <begin position="1"/>
        <end position="29"/>
    </location>
</feature>
<dbReference type="EMBL" id="CAXITT010000327">
    <property type="protein sequence ID" value="CAL1539118.1"/>
    <property type="molecule type" value="Genomic_DNA"/>
</dbReference>
<evidence type="ECO:0000313" key="2">
    <source>
        <dbReference type="EMBL" id="CAL1539118.1"/>
    </source>
</evidence>
<feature type="non-terminal residue" evidence="2">
    <location>
        <position position="1"/>
    </location>
</feature>
<sequence length="124" mass="12618">EDLVGSFAGEGGVLRRIEESPSASKPALAQTLPSKLLTTTRDDIANVTTAGPSIAEALALSTMEPSSPPTIEPSQPPRAFTTVVPQSTVTGAGVPAPETVAVPKDGTTEDTHVDHGVNDVTTTS</sequence>
<evidence type="ECO:0000313" key="3">
    <source>
        <dbReference type="Proteomes" id="UP001497497"/>
    </source>
</evidence>
<name>A0AAV2I1F2_LYMST</name>
<reference evidence="2 3" key="1">
    <citation type="submission" date="2024-04" db="EMBL/GenBank/DDBJ databases">
        <authorList>
            <consortium name="Genoscope - CEA"/>
            <person name="William W."/>
        </authorList>
    </citation>
    <scope>NUCLEOTIDE SEQUENCE [LARGE SCALE GENOMIC DNA]</scope>
</reference>
<accession>A0AAV2I1F2</accession>
<keyword evidence="3" id="KW-1185">Reference proteome</keyword>
<organism evidence="2 3">
    <name type="scientific">Lymnaea stagnalis</name>
    <name type="common">Great pond snail</name>
    <name type="synonym">Helix stagnalis</name>
    <dbReference type="NCBI Taxonomy" id="6523"/>
    <lineage>
        <taxon>Eukaryota</taxon>
        <taxon>Metazoa</taxon>
        <taxon>Spiralia</taxon>
        <taxon>Lophotrochozoa</taxon>
        <taxon>Mollusca</taxon>
        <taxon>Gastropoda</taxon>
        <taxon>Heterobranchia</taxon>
        <taxon>Euthyneura</taxon>
        <taxon>Panpulmonata</taxon>
        <taxon>Hygrophila</taxon>
        <taxon>Lymnaeoidea</taxon>
        <taxon>Lymnaeidae</taxon>
        <taxon>Lymnaea</taxon>
    </lineage>
</organism>
<dbReference type="Proteomes" id="UP001497497">
    <property type="component" value="Unassembled WGS sequence"/>
</dbReference>
<feature type="region of interest" description="Disordered" evidence="1">
    <location>
        <begin position="89"/>
        <end position="124"/>
    </location>
</feature>
<feature type="non-terminal residue" evidence="2">
    <location>
        <position position="124"/>
    </location>
</feature>
<evidence type="ECO:0000256" key="1">
    <source>
        <dbReference type="SAM" id="MobiDB-lite"/>
    </source>
</evidence>
<proteinExistence type="predicted"/>
<comment type="caution">
    <text evidence="2">The sequence shown here is derived from an EMBL/GenBank/DDBJ whole genome shotgun (WGS) entry which is preliminary data.</text>
</comment>